<dbReference type="InterPro" id="IPR039618">
    <property type="entry name" value="CLE9-13"/>
</dbReference>
<evidence type="ECO:0000313" key="8">
    <source>
        <dbReference type="Proteomes" id="UP001190926"/>
    </source>
</evidence>
<keyword evidence="4" id="KW-0379">Hydroxylation</keyword>
<evidence type="ECO:0000256" key="6">
    <source>
        <dbReference type="SAM" id="SignalP"/>
    </source>
</evidence>
<dbReference type="EMBL" id="SDAM02003295">
    <property type="protein sequence ID" value="KAH6820651.1"/>
    <property type="molecule type" value="Genomic_DNA"/>
</dbReference>
<evidence type="ECO:0000256" key="1">
    <source>
        <dbReference type="ARBA" id="ARBA00005416"/>
    </source>
</evidence>
<gene>
    <name evidence="7" type="ORF">C2S53_003346</name>
</gene>
<accession>A0AAD4ISR5</accession>
<evidence type="ECO:0000256" key="5">
    <source>
        <dbReference type="SAM" id="MobiDB-lite"/>
    </source>
</evidence>
<dbReference type="AlphaFoldDB" id="A0AAD4ISR5"/>
<dbReference type="GO" id="GO:0030154">
    <property type="term" value="P:cell differentiation"/>
    <property type="evidence" value="ECO:0007669"/>
    <property type="project" value="UniProtKB-KW"/>
</dbReference>
<keyword evidence="3" id="KW-0221">Differentiation</keyword>
<dbReference type="PANTHER" id="PTHR34359:SF5">
    <property type="entry name" value="CLAVATA3_ESR (CLE)-RELATED PROTEIN 9"/>
    <property type="match status" value="1"/>
</dbReference>
<feature type="compositionally biased region" description="Basic and acidic residues" evidence="5">
    <location>
        <begin position="71"/>
        <end position="85"/>
    </location>
</feature>
<keyword evidence="2" id="KW-0217">Developmental protein</keyword>
<protein>
    <submittedName>
        <fullName evidence="7">CLAVATA3/ESR-RELATED 13</fullName>
    </submittedName>
</protein>
<sequence>MKNSSPSTAAVVIVTVLIMAAAAANAECSQQILTSPRILPSHVSNSLISFPPTTPQGRLHHHQPPLPARNGGDEIDPRYGVEKRLVPSGPNPLHN</sequence>
<evidence type="ECO:0000256" key="4">
    <source>
        <dbReference type="ARBA" id="ARBA00023278"/>
    </source>
</evidence>
<dbReference type="PANTHER" id="PTHR34359">
    <property type="entry name" value="CLAVATA3/ESR (CLE)-RELATED PROTEIN 10"/>
    <property type="match status" value="1"/>
</dbReference>
<organism evidence="7 8">
    <name type="scientific">Perilla frutescens var. hirtella</name>
    <name type="common">Perilla citriodora</name>
    <name type="synonym">Perilla setoyensis</name>
    <dbReference type="NCBI Taxonomy" id="608512"/>
    <lineage>
        <taxon>Eukaryota</taxon>
        <taxon>Viridiplantae</taxon>
        <taxon>Streptophyta</taxon>
        <taxon>Embryophyta</taxon>
        <taxon>Tracheophyta</taxon>
        <taxon>Spermatophyta</taxon>
        <taxon>Magnoliopsida</taxon>
        <taxon>eudicotyledons</taxon>
        <taxon>Gunneridae</taxon>
        <taxon>Pentapetalae</taxon>
        <taxon>asterids</taxon>
        <taxon>lamiids</taxon>
        <taxon>Lamiales</taxon>
        <taxon>Lamiaceae</taxon>
        <taxon>Nepetoideae</taxon>
        <taxon>Elsholtzieae</taxon>
        <taxon>Perilla</taxon>
    </lineage>
</organism>
<reference evidence="7 8" key="1">
    <citation type="journal article" date="2021" name="Nat. Commun.">
        <title>Incipient diploidization of the medicinal plant Perilla within 10,000 years.</title>
        <authorList>
            <person name="Zhang Y."/>
            <person name="Shen Q."/>
            <person name="Leng L."/>
            <person name="Zhang D."/>
            <person name="Chen S."/>
            <person name="Shi Y."/>
            <person name="Ning Z."/>
            <person name="Chen S."/>
        </authorList>
    </citation>
    <scope>NUCLEOTIDE SEQUENCE [LARGE SCALE GENOMIC DNA]</scope>
    <source>
        <strain evidence="8">cv. PC099</strain>
    </source>
</reference>
<evidence type="ECO:0000256" key="2">
    <source>
        <dbReference type="ARBA" id="ARBA00022473"/>
    </source>
</evidence>
<feature type="signal peptide" evidence="6">
    <location>
        <begin position="1"/>
        <end position="26"/>
    </location>
</feature>
<feature type="region of interest" description="Disordered" evidence="5">
    <location>
        <begin position="44"/>
        <end position="95"/>
    </location>
</feature>
<comment type="similarity">
    <text evidence="1">Belongs to the CLV3/ESR signal peptide family.</text>
</comment>
<dbReference type="Proteomes" id="UP001190926">
    <property type="component" value="Unassembled WGS sequence"/>
</dbReference>
<keyword evidence="6" id="KW-0732">Signal</keyword>
<evidence type="ECO:0000313" key="7">
    <source>
        <dbReference type="EMBL" id="KAH6820651.1"/>
    </source>
</evidence>
<feature type="chain" id="PRO_5041916703" evidence="6">
    <location>
        <begin position="27"/>
        <end position="95"/>
    </location>
</feature>
<name>A0AAD4ISR5_PERFH</name>
<keyword evidence="8" id="KW-1185">Reference proteome</keyword>
<evidence type="ECO:0000256" key="3">
    <source>
        <dbReference type="ARBA" id="ARBA00022782"/>
    </source>
</evidence>
<comment type="caution">
    <text evidence="7">The sequence shown here is derived from an EMBL/GenBank/DDBJ whole genome shotgun (WGS) entry which is preliminary data.</text>
</comment>
<proteinExistence type="inferred from homology"/>